<evidence type="ECO:0000313" key="3">
    <source>
        <dbReference type="EMBL" id="PIG84987.1"/>
    </source>
</evidence>
<sequence>MSKTTIPSSEPAIWGSAPPPYSEHHYGNTSAEQVPEYEVPHFNNSTSKSTRLQAATSKFPPTMNGYIPLKLTLEFHLGPSASEKLYFMSIDVQHRKSIQTMVLRDGPTDKDPPLASLQSDPYLREKPVSVTFASQGDLQESSIVESVEDVKPGRRMSPTFSIAVGGGGKDASYEQFEWRSSYGKEIKELAGHTSGWKLVRLSETVGEAGRSRSHRAMGCSSEGKEIVAVIAHNASLSLSKGFKFAFVGSGLTSVLGERWEIMTLMTAVHLWLIEFQIATKAIPIA</sequence>
<dbReference type="EMBL" id="ML737112">
    <property type="protein sequence ID" value="KAE8347617.1"/>
    <property type="molecule type" value="Genomic_DNA"/>
</dbReference>
<gene>
    <name evidence="3" type="ORF">AARAC_000638</name>
    <name evidence="2" type="ORF">BDV24DRAFT_157094</name>
</gene>
<dbReference type="Proteomes" id="UP000325558">
    <property type="component" value="Unassembled WGS sequence"/>
</dbReference>
<evidence type="ECO:0000313" key="4">
    <source>
        <dbReference type="Proteomes" id="UP000231358"/>
    </source>
</evidence>
<dbReference type="Proteomes" id="UP000231358">
    <property type="component" value="Unassembled WGS sequence"/>
</dbReference>
<name>A0A2G7FWM6_9EURO</name>
<proteinExistence type="predicted"/>
<dbReference type="EMBL" id="NEXV01000350">
    <property type="protein sequence ID" value="PIG84987.1"/>
    <property type="molecule type" value="Genomic_DNA"/>
</dbReference>
<organism evidence="3 4">
    <name type="scientific">Aspergillus arachidicola</name>
    <dbReference type="NCBI Taxonomy" id="656916"/>
    <lineage>
        <taxon>Eukaryota</taxon>
        <taxon>Fungi</taxon>
        <taxon>Dikarya</taxon>
        <taxon>Ascomycota</taxon>
        <taxon>Pezizomycotina</taxon>
        <taxon>Eurotiomycetes</taxon>
        <taxon>Eurotiomycetidae</taxon>
        <taxon>Eurotiales</taxon>
        <taxon>Aspergillaceae</taxon>
        <taxon>Aspergillus</taxon>
        <taxon>Aspergillus subgen. Circumdati</taxon>
    </lineage>
</organism>
<protein>
    <submittedName>
        <fullName evidence="3">Uncharacterized protein</fullName>
    </submittedName>
</protein>
<reference evidence="2" key="2">
    <citation type="submission" date="2019-04" db="EMBL/GenBank/DDBJ databases">
        <title>Friends and foes A comparative genomics study of 23 Aspergillus species from section Flavi.</title>
        <authorList>
            <consortium name="DOE Joint Genome Institute"/>
            <person name="Kjaerbolling I."/>
            <person name="Vesth T."/>
            <person name="Frisvad J.C."/>
            <person name="Nybo J.L."/>
            <person name="Theobald S."/>
            <person name="Kildgaard S."/>
            <person name="Isbrandt T."/>
            <person name="Kuo A."/>
            <person name="Sato A."/>
            <person name="Lyhne E.K."/>
            <person name="Kogle M.E."/>
            <person name="Wiebenga A."/>
            <person name="Kun R.S."/>
            <person name="Lubbers R.J."/>
            <person name="Makela M.R."/>
            <person name="Barry K."/>
            <person name="Chovatia M."/>
            <person name="Clum A."/>
            <person name="Daum C."/>
            <person name="Haridas S."/>
            <person name="He G."/>
            <person name="LaButti K."/>
            <person name="Lipzen A."/>
            <person name="Mondo S."/>
            <person name="Riley R."/>
            <person name="Salamov A."/>
            <person name="Simmons B.A."/>
            <person name="Magnuson J.K."/>
            <person name="Henrissat B."/>
            <person name="Mortensen U.H."/>
            <person name="Larsen T.O."/>
            <person name="Devries R.P."/>
            <person name="Grigoriev I.V."/>
            <person name="Machida M."/>
            <person name="Baker S.E."/>
            <person name="Andersen M.R."/>
        </authorList>
    </citation>
    <scope>NUCLEOTIDE SEQUENCE</scope>
    <source>
        <strain evidence="2">CBS 117612</strain>
    </source>
</reference>
<evidence type="ECO:0000313" key="2">
    <source>
        <dbReference type="EMBL" id="KAE8347617.1"/>
    </source>
</evidence>
<evidence type="ECO:0000256" key="1">
    <source>
        <dbReference type="SAM" id="MobiDB-lite"/>
    </source>
</evidence>
<keyword evidence="4" id="KW-1185">Reference proteome</keyword>
<reference evidence="3 4" key="1">
    <citation type="submission" date="2017-05" db="EMBL/GenBank/DDBJ databases">
        <title>Genome sequence for an aflatoxigenic pathogen of Argentinian peanut, Aspergillus arachidicola.</title>
        <authorList>
            <person name="Moore G."/>
            <person name="Beltz S.B."/>
            <person name="Mack B.M."/>
        </authorList>
    </citation>
    <scope>NUCLEOTIDE SEQUENCE [LARGE SCALE GENOMIC DNA]</scope>
    <source>
        <strain evidence="3 4">CBS 117610</strain>
    </source>
</reference>
<accession>A0A2G7FWM6</accession>
<dbReference type="OrthoDB" id="5073671at2759"/>
<dbReference type="AlphaFoldDB" id="A0A2G7FWM6"/>
<feature type="region of interest" description="Disordered" evidence="1">
    <location>
        <begin position="1"/>
        <end position="31"/>
    </location>
</feature>